<keyword evidence="5" id="KW-0444">Lipid biosynthesis</keyword>
<evidence type="ECO:0000256" key="4">
    <source>
        <dbReference type="ARBA" id="ARBA00022490"/>
    </source>
</evidence>
<evidence type="ECO:0000256" key="9">
    <source>
        <dbReference type="ARBA" id="ARBA00022840"/>
    </source>
</evidence>
<dbReference type="EC" id="2.7.1.36" evidence="3"/>
<gene>
    <name evidence="14" type="ORF">RQL39_01525</name>
</gene>
<keyword evidence="7" id="KW-0547">Nucleotide-binding</keyword>
<dbReference type="PANTHER" id="PTHR43290:SF2">
    <property type="entry name" value="MEVALONATE KINASE"/>
    <property type="match status" value="1"/>
</dbReference>
<evidence type="ECO:0000256" key="10">
    <source>
        <dbReference type="ARBA" id="ARBA00022842"/>
    </source>
</evidence>
<organism evidence="14 15">
    <name type="scientific">Candidatus Legionella polyplacis</name>
    <dbReference type="NCBI Taxonomy" id="2005262"/>
    <lineage>
        <taxon>Bacteria</taxon>
        <taxon>Pseudomonadati</taxon>
        <taxon>Pseudomonadota</taxon>
        <taxon>Gammaproteobacteria</taxon>
        <taxon>Legionellales</taxon>
        <taxon>Legionellaceae</taxon>
        <taxon>Legionella</taxon>
    </lineage>
</organism>
<evidence type="ECO:0000313" key="14">
    <source>
        <dbReference type="EMBL" id="WWR11360.1"/>
    </source>
</evidence>
<evidence type="ECO:0000256" key="11">
    <source>
        <dbReference type="ARBA" id="ARBA00023098"/>
    </source>
</evidence>
<dbReference type="SUPFAM" id="SSF54211">
    <property type="entry name" value="Ribosomal protein S5 domain 2-like"/>
    <property type="match status" value="1"/>
</dbReference>
<evidence type="ECO:0000256" key="1">
    <source>
        <dbReference type="ARBA" id="ARBA00004496"/>
    </source>
</evidence>
<proteinExistence type="inferred from homology"/>
<feature type="domain" description="GHMP kinase N-terminal" evidence="13">
    <location>
        <begin position="76"/>
        <end position="147"/>
    </location>
</feature>
<dbReference type="Gene3D" id="3.30.230.10">
    <property type="match status" value="1"/>
</dbReference>
<dbReference type="EMBL" id="CP135137">
    <property type="protein sequence ID" value="WWR11360.1"/>
    <property type="molecule type" value="Genomic_DNA"/>
</dbReference>
<accession>A0ABZ2GV54</accession>
<evidence type="ECO:0000256" key="6">
    <source>
        <dbReference type="ARBA" id="ARBA00022679"/>
    </source>
</evidence>
<name>A0ABZ2GV54_9GAMM</name>
<dbReference type="Pfam" id="PF00288">
    <property type="entry name" value="GHMP_kinases_N"/>
    <property type="match status" value="1"/>
</dbReference>
<keyword evidence="15" id="KW-1185">Reference proteome</keyword>
<comment type="similarity">
    <text evidence="2">Belongs to the GHMP kinase family. Mevalonate kinase subfamily.</text>
</comment>
<keyword evidence="6" id="KW-0808">Transferase</keyword>
<dbReference type="InterPro" id="IPR014721">
    <property type="entry name" value="Ribsml_uS5_D2-typ_fold_subgr"/>
</dbReference>
<sequence>MISYNNIEIIAHGKWILTGEHSVLRGYGAIVYPIKNKILHLKYKNTNSNVLHISYNNNNIKTNISTIFQKTLKYGLKLIEKKLSNFYGCINIYNNIPIGMGMGSSAAISFVIAKLLIKIYDLQSELIYPFAKKIEMRFHKKSSGIDIIGVSSKIGTYFENGKNKIINQTWKPKWFLSSCGKTSKTSFCINKVNNLWKKNKKKAKRIDIKMKNSVTKAIFSLEKKDPKNSIYYLAQSIQQAHNCFKEWGLINTHLKKHINLLLNLGAITAKPTGSGLGGYVISLWKQYPPKTSIKLISV</sequence>
<evidence type="ECO:0000256" key="3">
    <source>
        <dbReference type="ARBA" id="ARBA00012103"/>
    </source>
</evidence>
<comment type="pathway">
    <text evidence="12">Isoprenoid biosynthesis; isopentenyl diphosphate biosynthesis via mevalonate pathway; isopentenyl diphosphate from (R)-mevalonate: step 1/3.</text>
</comment>
<dbReference type="InterPro" id="IPR006203">
    <property type="entry name" value="GHMP_knse_ATP-bd_CS"/>
</dbReference>
<dbReference type="InterPro" id="IPR006204">
    <property type="entry name" value="GHMP_kinase_N_dom"/>
</dbReference>
<dbReference type="PANTHER" id="PTHR43290">
    <property type="entry name" value="MEVALONATE KINASE"/>
    <property type="match status" value="1"/>
</dbReference>
<dbReference type="Proteomes" id="UP001368618">
    <property type="component" value="Chromosome"/>
</dbReference>
<evidence type="ECO:0000256" key="8">
    <source>
        <dbReference type="ARBA" id="ARBA00022777"/>
    </source>
</evidence>
<keyword evidence="9" id="KW-0067">ATP-binding</keyword>
<comment type="subcellular location">
    <subcellularLocation>
        <location evidence="1">Cytoplasm</location>
    </subcellularLocation>
</comment>
<keyword evidence="4" id="KW-0963">Cytoplasm</keyword>
<keyword evidence="10" id="KW-0460">Magnesium</keyword>
<evidence type="ECO:0000259" key="13">
    <source>
        <dbReference type="Pfam" id="PF00288"/>
    </source>
</evidence>
<evidence type="ECO:0000256" key="12">
    <source>
        <dbReference type="ARBA" id="ARBA00029438"/>
    </source>
</evidence>
<evidence type="ECO:0000256" key="5">
    <source>
        <dbReference type="ARBA" id="ARBA00022516"/>
    </source>
</evidence>
<evidence type="ECO:0000313" key="15">
    <source>
        <dbReference type="Proteomes" id="UP001368618"/>
    </source>
</evidence>
<protein>
    <recommendedName>
        <fullName evidence="3">mevalonate kinase</fullName>
        <ecNumber evidence="3">2.7.1.36</ecNumber>
    </recommendedName>
</protein>
<dbReference type="PROSITE" id="PS00627">
    <property type="entry name" value="GHMP_KINASES_ATP"/>
    <property type="match status" value="1"/>
</dbReference>
<dbReference type="Gene3D" id="3.30.70.890">
    <property type="entry name" value="GHMP kinase, C-terminal domain"/>
    <property type="match status" value="1"/>
</dbReference>
<keyword evidence="8 14" id="KW-0418">Kinase</keyword>
<evidence type="ECO:0000256" key="7">
    <source>
        <dbReference type="ARBA" id="ARBA00022741"/>
    </source>
</evidence>
<dbReference type="RefSeq" id="WP_338515958.1">
    <property type="nucleotide sequence ID" value="NZ_CP135137.1"/>
</dbReference>
<dbReference type="GO" id="GO:0016301">
    <property type="term" value="F:kinase activity"/>
    <property type="evidence" value="ECO:0007669"/>
    <property type="project" value="UniProtKB-KW"/>
</dbReference>
<keyword evidence="11" id="KW-0443">Lipid metabolism</keyword>
<reference evidence="14" key="1">
    <citation type="submission" date="2023-09" db="EMBL/GenBank/DDBJ databases">
        <title>Genomes of two closely related lineages of the louse Polyplax serrata with different host specificities.</title>
        <authorList>
            <person name="Martinu J."/>
            <person name="Tarabai H."/>
            <person name="Stefka J."/>
            <person name="Hypsa V."/>
        </authorList>
    </citation>
    <scope>NUCLEOTIDE SEQUENCE [LARGE SCALE GENOMIC DNA]</scope>
    <source>
        <strain evidence="14">98ZLc_SE</strain>
    </source>
</reference>
<evidence type="ECO:0000256" key="2">
    <source>
        <dbReference type="ARBA" id="ARBA00006495"/>
    </source>
</evidence>
<dbReference type="InterPro" id="IPR006205">
    <property type="entry name" value="Mev_gal_kin"/>
</dbReference>
<dbReference type="InterPro" id="IPR020568">
    <property type="entry name" value="Ribosomal_Su5_D2-typ_SF"/>
</dbReference>
<dbReference type="InterPro" id="IPR036554">
    <property type="entry name" value="GHMP_kinase_C_sf"/>
</dbReference>
<dbReference type="SUPFAM" id="SSF55060">
    <property type="entry name" value="GHMP Kinase, C-terminal domain"/>
    <property type="match status" value="1"/>
</dbReference>
<dbReference type="PRINTS" id="PR00959">
    <property type="entry name" value="MEVGALKINASE"/>
</dbReference>